<organism evidence="1 2">
    <name type="scientific">Eretmocerus hayati</name>
    <dbReference type="NCBI Taxonomy" id="131215"/>
    <lineage>
        <taxon>Eukaryota</taxon>
        <taxon>Metazoa</taxon>
        <taxon>Ecdysozoa</taxon>
        <taxon>Arthropoda</taxon>
        <taxon>Hexapoda</taxon>
        <taxon>Insecta</taxon>
        <taxon>Pterygota</taxon>
        <taxon>Neoptera</taxon>
        <taxon>Endopterygota</taxon>
        <taxon>Hymenoptera</taxon>
        <taxon>Apocrita</taxon>
        <taxon>Proctotrupomorpha</taxon>
        <taxon>Chalcidoidea</taxon>
        <taxon>Aphelinidae</taxon>
        <taxon>Aphelininae</taxon>
        <taxon>Eretmocerus</taxon>
    </lineage>
</organism>
<feature type="non-terminal residue" evidence="1">
    <location>
        <position position="1"/>
    </location>
</feature>
<evidence type="ECO:0000313" key="1">
    <source>
        <dbReference type="EMBL" id="KAJ8688032.1"/>
    </source>
</evidence>
<gene>
    <name evidence="1" type="ORF">QAD02_023827</name>
</gene>
<proteinExistence type="predicted"/>
<comment type="caution">
    <text evidence="1">The sequence shown here is derived from an EMBL/GenBank/DDBJ whole genome shotgun (WGS) entry which is preliminary data.</text>
</comment>
<accession>A0ACC2Q0C6</accession>
<protein>
    <submittedName>
        <fullName evidence="1">Uncharacterized protein</fullName>
    </submittedName>
</protein>
<dbReference type="EMBL" id="CM056741">
    <property type="protein sequence ID" value="KAJ8688032.1"/>
    <property type="molecule type" value="Genomic_DNA"/>
</dbReference>
<dbReference type="Proteomes" id="UP001239111">
    <property type="component" value="Chromosome 1"/>
</dbReference>
<name>A0ACC2Q0C6_9HYME</name>
<reference evidence="1" key="1">
    <citation type="submission" date="2023-04" db="EMBL/GenBank/DDBJ databases">
        <title>A chromosome-level genome assembly of the parasitoid wasp Eretmocerus hayati.</title>
        <authorList>
            <person name="Zhong Y."/>
            <person name="Liu S."/>
            <person name="Liu Y."/>
        </authorList>
    </citation>
    <scope>NUCLEOTIDE SEQUENCE</scope>
    <source>
        <strain evidence="1">ZJU_SS_LIU_2023</strain>
    </source>
</reference>
<evidence type="ECO:0000313" key="2">
    <source>
        <dbReference type="Proteomes" id="UP001239111"/>
    </source>
</evidence>
<sequence length="251" mass="27371">VSSSEYFSVSFEVGDETCIIDREEFLPATKGAYLSEVLAAACERRGVDLSRVDVLLDSFTTPLPLHTTDTSCLGGKHLRVTAKDEKSTTRSASQKSHNISFRKTGSVLQGYRSRSGRFFSASTEDSSLDSEVSGAGSTAATAKSSTPSGSATSSLKASKQRWSGFFTNTKGTKMELLSEQLNGYTKHGVPRLPDALQLYDIAPIDDGLFSLENDWRDIVESSELLSEKQQQQQTALWELAQTEAAYIKTLK</sequence>
<feature type="non-terminal residue" evidence="1">
    <location>
        <position position="251"/>
    </location>
</feature>
<keyword evidence="2" id="KW-1185">Reference proteome</keyword>